<evidence type="ECO:0000256" key="4">
    <source>
        <dbReference type="ARBA" id="ARBA00023136"/>
    </source>
</evidence>
<proteinExistence type="predicted"/>
<accession>A0ABY7YU76</accession>
<feature type="transmembrane region" description="Helical" evidence="5">
    <location>
        <begin position="60"/>
        <end position="78"/>
    </location>
</feature>
<evidence type="ECO:0000313" key="7">
    <source>
        <dbReference type="EMBL" id="WDR04600.1"/>
    </source>
</evidence>
<evidence type="ECO:0000256" key="5">
    <source>
        <dbReference type="SAM" id="Phobius"/>
    </source>
</evidence>
<comment type="subcellular location">
    <subcellularLocation>
        <location evidence="1">Endomembrane system</location>
        <topology evidence="1">Multi-pass membrane protein</topology>
    </subcellularLocation>
</comment>
<dbReference type="EMBL" id="CP118247">
    <property type="protein sequence ID" value="WDR04600.1"/>
    <property type="molecule type" value="Genomic_DNA"/>
</dbReference>
<evidence type="ECO:0000313" key="8">
    <source>
        <dbReference type="Proteomes" id="UP001222118"/>
    </source>
</evidence>
<dbReference type="Pfam" id="PF06803">
    <property type="entry name" value="DUF1232"/>
    <property type="match status" value="1"/>
</dbReference>
<evidence type="ECO:0000256" key="1">
    <source>
        <dbReference type="ARBA" id="ARBA00004127"/>
    </source>
</evidence>
<evidence type="ECO:0000256" key="2">
    <source>
        <dbReference type="ARBA" id="ARBA00022692"/>
    </source>
</evidence>
<organism evidence="7 8">
    <name type="scientific">Devosia rhodophyticola</name>
    <dbReference type="NCBI Taxonomy" id="3026423"/>
    <lineage>
        <taxon>Bacteria</taxon>
        <taxon>Pseudomonadati</taxon>
        <taxon>Pseudomonadota</taxon>
        <taxon>Alphaproteobacteria</taxon>
        <taxon>Hyphomicrobiales</taxon>
        <taxon>Devosiaceae</taxon>
        <taxon>Devosia</taxon>
    </lineage>
</organism>
<sequence>MMKNLGRSAFARIILFRKEVVTLYHAFLDPLTPAYLKFSMIGVLFYLLSPIDLVPDFIPVLGWIDDALLVPMMVSWIVSRLPVKATVNATYRHRR</sequence>
<keyword evidence="3 5" id="KW-1133">Transmembrane helix</keyword>
<dbReference type="Proteomes" id="UP001222118">
    <property type="component" value="Chromosome"/>
</dbReference>
<gene>
    <name evidence="7" type="ORF">PSQ90_09675</name>
</gene>
<reference evidence="7 8" key="1">
    <citation type="submission" date="2023-02" db="EMBL/GenBank/DDBJ databases">
        <title>Devosia chondri sp. nov., isolated from the phycosphere of marine algae.</title>
        <authorList>
            <person name="Kim J.M."/>
            <person name="Lee J.K."/>
            <person name="Choi B.J."/>
            <person name="Bayburt H."/>
            <person name="Jeon C.O."/>
        </authorList>
    </citation>
    <scope>NUCLEOTIDE SEQUENCE [LARGE SCALE GENOMIC DNA]</scope>
    <source>
        <strain evidence="7 8">G2-5</strain>
    </source>
</reference>
<name>A0ABY7YU76_9HYPH</name>
<protein>
    <submittedName>
        <fullName evidence="7">YkvA family protein</fullName>
    </submittedName>
</protein>
<dbReference type="RefSeq" id="WP_282210121.1">
    <property type="nucleotide sequence ID" value="NZ_CP118247.1"/>
</dbReference>
<keyword evidence="2 5" id="KW-0812">Transmembrane</keyword>
<dbReference type="InterPro" id="IPR010652">
    <property type="entry name" value="DUF1232"/>
</dbReference>
<feature type="domain" description="DUF1232" evidence="6">
    <location>
        <begin position="37"/>
        <end position="71"/>
    </location>
</feature>
<evidence type="ECO:0000256" key="3">
    <source>
        <dbReference type="ARBA" id="ARBA00022989"/>
    </source>
</evidence>
<feature type="transmembrane region" description="Helical" evidence="5">
    <location>
        <begin position="21"/>
        <end position="48"/>
    </location>
</feature>
<evidence type="ECO:0000259" key="6">
    <source>
        <dbReference type="Pfam" id="PF06803"/>
    </source>
</evidence>
<keyword evidence="4 5" id="KW-0472">Membrane</keyword>
<keyword evidence="8" id="KW-1185">Reference proteome</keyword>